<dbReference type="Gene3D" id="3.40.630.30">
    <property type="match status" value="1"/>
</dbReference>
<feature type="domain" description="N-acetyltransferase" evidence="6">
    <location>
        <begin position="23"/>
        <end position="170"/>
    </location>
</feature>
<dbReference type="AlphaFoldDB" id="A0A0S4TP20"/>
<dbReference type="HAMAP" id="MF_02210">
    <property type="entry name" value="RimI"/>
    <property type="match status" value="1"/>
</dbReference>
<evidence type="ECO:0000256" key="2">
    <source>
        <dbReference type="ARBA" id="ARBA00022490"/>
    </source>
</evidence>
<feature type="active site" description="Proton acceptor" evidence="5">
    <location>
        <position position="125"/>
    </location>
</feature>
<dbReference type="InterPro" id="IPR050680">
    <property type="entry name" value="YpeA/RimI_acetyltransf"/>
</dbReference>
<dbReference type="CDD" id="cd04301">
    <property type="entry name" value="NAT_SF"/>
    <property type="match status" value="1"/>
</dbReference>
<evidence type="ECO:0000259" key="6">
    <source>
        <dbReference type="PROSITE" id="PS51186"/>
    </source>
</evidence>
<dbReference type="Proteomes" id="UP000310553">
    <property type="component" value="Chromosome"/>
</dbReference>
<evidence type="ECO:0000256" key="3">
    <source>
        <dbReference type="ARBA" id="ARBA00022679"/>
    </source>
</evidence>
<evidence type="ECO:0000313" key="8">
    <source>
        <dbReference type="EMBL" id="QCX48468.1"/>
    </source>
</evidence>
<dbReference type="GO" id="GO:0008999">
    <property type="term" value="F:protein-N-terminal-alanine acetyltransferase activity"/>
    <property type="evidence" value="ECO:0007669"/>
    <property type="project" value="UniProtKB-UniRule"/>
</dbReference>
<reference evidence="7" key="1">
    <citation type="submission" date="2015-10" db="EMBL/GenBank/DDBJ databases">
        <authorList>
            <person name="Gilbert D.G."/>
        </authorList>
    </citation>
    <scope>NUCLEOTIDE SEQUENCE</scope>
    <source>
        <strain evidence="7">Phyl III-seqv23</strain>
    </source>
</reference>
<dbReference type="GO" id="GO:0005737">
    <property type="term" value="C:cytoplasm"/>
    <property type="evidence" value="ECO:0007669"/>
    <property type="project" value="UniProtKB-SubCell"/>
</dbReference>
<dbReference type="SUPFAM" id="SSF55729">
    <property type="entry name" value="Acyl-CoA N-acyltransferases (Nat)"/>
    <property type="match status" value="1"/>
</dbReference>
<gene>
    <name evidence="7" type="primary">rimL</name>
    <name evidence="5 8" type="synonym">rimI</name>
    <name evidence="8" type="ORF">E7Z57_04770</name>
    <name evidence="7" type="ORF">RUN39_v1_230014</name>
</gene>
<dbReference type="InterPro" id="IPR000182">
    <property type="entry name" value="GNAT_dom"/>
</dbReference>
<dbReference type="Pfam" id="PF00583">
    <property type="entry name" value="Acetyltransf_1"/>
    <property type="match status" value="1"/>
</dbReference>
<comment type="subcellular location">
    <subcellularLocation>
        <location evidence="5">Cytoplasm</location>
    </subcellularLocation>
</comment>
<dbReference type="PROSITE" id="PS51186">
    <property type="entry name" value="GNAT"/>
    <property type="match status" value="1"/>
</dbReference>
<evidence type="ECO:0000256" key="5">
    <source>
        <dbReference type="HAMAP-Rule" id="MF_02210"/>
    </source>
</evidence>
<evidence type="ECO:0000313" key="7">
    <source>
        <dbReference type="EMBL" id="CUV11758.1"/>
    </source>
</evidence>
<proteinExistence type="inferred from homology"/>
<dbReference type="EMBL" id="LN899819">
    <property type="protein sequence ID" value="CUV11758.1"/>
    <property type="molecule type" value="Genomic_DNA"/>
</dbReference>
<comment type="caution">
    <text evidence="5">Lacks conserved residue(s) required for the propagation of feature annotation.</text>
</comment>
<comment type="similarity">
    <text evidence="1 5">Belongs to the acetyltransferase family. RimI subfamily.</text>
</comment>
<comment type="function">
    <text evidence="5">Acetylates the N-terminal alanine of ribosomal protein bS18.</text>
</comment>
<evidence type="ECO:0000256" key="4">
    <source>
        <dbReference type="ARBA" id="ARBA00023315"/>
    </source>
</evidence>
<feature type="binding site" evidence="5">
    <location>
        <position position="130"/>
    </location>
    <ligand>
        <name>acetyl-CoA</name>
        <dbReference type="ChEBI" id="CHEBI:57288"/>
    </ligand>
</feature>
<organism evidence="7">
    <name type="scientific">Ralstonia solanacearum</name>
    <name type="common">Pseudomonas solanacearum</name>
    <dbReference type="NCBI Taxonomy" id="305"/>
    <lineage>
        <taxon>Bacteria</taxon>
        <taxon>Pseudomonadati</taxon>
        <taxon>Pseudomonadota</taxon>
        <taxon>Betaproteobacteria</taxon>
        <taxon>Burkholderiales</taxon>
        <taxon>Burkholderiaceae</taxon>
        <taxon>Ralstonia</taxon>
        <taxon>Ralstonia solanacearum species complex</taxon>
    </lineage>
</organism>
<dbReference type="EMBL" id="CP039339">
    <property type="protein sequence ID" value="QCX48468.1"/>
    <property type="molecule type" value="Genomic_DNA"/>
</dbReference>
<name>A0A0S4TP20_RALSL</name>
<dbReference type="PANTHER" id="PTHR43420">
    <property type="entry name" value="ACETYLTRANSFERASE"/>
    <property type="match status" value="1"/>
</dbReference>
<comment type="catalytic activity">
    <reaction evidence="5">
        <text>N-terminal L-alanyl-[ribosomal protein bS18] + acetyl-CoA = N-terminal N(alpha)-acetyl-L-alanyl-[ribosomal protein bS18] + CoA + H(+)</text>
        <dbReference type="Rhea" id="RHEA:43756"/>
        <dbReference type="Rhea" id="RHEA-COMP:10676"/>
        <dbReference type="Rhea" id="RHEA-COMP:10677"/>
        <dbReference type="ChEBI" id="CHEBI:15378"/>
        <dbReference type="ChEBI" id="CHEBI:57287"/>
        <dbReference type="ChEBI" id="CHEBI:57288"/>
        <dbReference type="ChEBI" id="CHEBI:64718"/>
        <dbReference type="ChEBI" id="CHEBI:83683"/>
        <dbReference type="EC" id="2.3.1.266"/>
    </reaction>
</comment>
<reference evidence="8 9" key="2">
    <citation type="submission" date="2019-04" db="EMBL/GenBank/DDBJ databases">
        <title>Complete Genome of UW386 and Higher Quality Genome of UW700.</title>
        <authorList>
            <person name="Jacobs J."/>
            <person name="Perez A."/>
            <person name="Steidl O."/>
            <person name="Allen C."/>
        </authorList>
    </citation>
    <scope>NUCLEOTIDE SEQUENCE [LARGE SCALE GENOMIC DNA]</scope>
    <source>
        <strain evidence="8 9">UW386</strain>
    </source>
</reference>
<evidence type="ECO:0000256" key="1">
    <source>
        <dbReference type="ARBA" id="ARBA00005395"/>
    </source>
</evidence>
<dbReference type="PATRIC" id="fig|305.106.peg.669"/>
<keyword evidence="3 5" id="KW-0808">Transferase</keyword>
<sequence length="177" mass="19174">MSQVQVDRALAGLIARAPLPAGWRAERMSALDVAAVAAVEQAAFAFPWSHGNFEDSLKSGHLGIVLRDGSNQLAGYLILMPVVDEMHLLNVTVAPAWQRQGLGRWLLRAAQALTLAHGFASLLLEVRPSNTGAIALYRRVGFAEIGRRKRYYPAENNTREDALVMRIACEAGGVEAA</sequence>
<evidence type="ECO:0000313" key="9">
    <source>
        <dbReference type="Proteomes" id="UP000310553"/>
    </source>
</evidence>
<dbReference type="InterPro" id="IPR006464">
    <property type="entry name" value="AcTrfase_RimI/Ard1"/>
</dbReference>
<dbReference type="NCBIfam" id="TIGR01575">
    <property type="entry name" value="rimI"/>
    <property type="match status" value="1"/>
</dbReference>
<protein>
    <recommendedName>
        <fullName evidence="5">[Ribosomal protein bS18]-alanine N-acetyltransferase</fullName>
        <ecNumber evidence="5">2.3.1.266</ecNumber>
    </recommendedName>
</protein>
<dbReference type="EC" id="2.3.1.266" evidence="5"/>
<dbReference type="InterPro" id="IPR016181">
    <property type="entry name" value="Acyl_CoA_acyltransferase"/>
</dbReference>
<feature type="active site" description="Proton donor" evidence="5">
    <location>
        <position position="137"/>
    </location>
</feature>
<keyword evidence="4 5" id="KW-0012">Acyltransferase</keyword>
<keyword evidence="2 5" id="KW-0963">Cytoplasm</keyword>
<dbReference type="InterPro" id="IPR043690">
    <property type="entry name" value="RimI"/>
</dbReference>
<accession>A0A0S4TP20</accession>